<keyword evidence="2" id="KW-0436">Ligase</keyword>
<name>A0ABQ5N446_9CLOT</name>
<evidence type="ECO:0000256" key="2">
    <source>
        <dbReference type="ARBA" id="ARBA00022598"/>
    </source>
</evidence>
<evidence type="ECO:0000256" key="4">
    <source>
        <dbReference type="PROSITE-ProRule" id="PRU00409"/>
    </source>
</evidence>
<dbReference type="Gene3D" id="3.30.470.20">
    <property type="entry name" value="ATP-grasp fold, B domain"/>
    <property type="match status" value="1"/>
</dbReference>
<evidence type="ECO:0000256" key="1">
    <source>
        <dbReference type="ARBA" id="ARBA00010871"/>
    </source>
</evidence>
<organism evidence="6 7">
    <name type="scientific">Clostridium omnivorum</name>
    <dbReference type="NCBI Taxonomy" id="1604902"/>
    <lineage>
        <taxon>Bacteria</taxon>
        <taxon>Bacillati</taxon>
        <taxon>Bacillota</taxon>
        <taxon>Clostridia</taxon>
        <taxon>Eubacteriales</taxon>
        <taxon>Clostridiaceae</taxon>
        <taxon>Clostridium</taxon>
    </lineage>
</organism>
<proteinExistence type="inferred from homology"/>
<evidence type="ECO:0000313" key="7">
    <source>
        <dbReference type="Proteomes" id="UP001208567"/>
    </source>
</evidence>
<evidence type="ECO:0000259" key="5">
    <source>
        <dbReference type="PROSITE" id="PS50975"/>
    </source>
</evidence>
<keyword evidence="3" id="KW-0479">Metal-binding</keyword>
<keyword evidence="4" id="KW-0547">Nucleotide-binding</keyword>
<dbReference type="SUPFAM" id="SSF56059">
    <property type="entry name" value="Glutathione synthetase ATP-binding domain-like"/>
    <property type="match status" value="1"/>
</dbReference>
<dbReference type="RefSeq" id="WP_264849258.1">
    <property type="nucleotide sequence ID" value="NZ_BRXR01000001.1"/>
</dbReference>
<comment type="similarity">
    <text evidence="1">Belongs to the D-alanine--D-alanine ligase family.</text>
</comment>
<evidence type="ECO:0000256" key="3">
    <source>
        <dbReference type="ARBA" id="ARBA00022723"/>
    </source>
</evidence>
<dbReference type="EMBL" id="BRXR01000001">
    <property type="protein sequence ID" value="GLC29987.1"/>
    <property type="molecule type" value="Genomic_DNA"/>
</dbReference>
<dbReference type="Pfam" id="PF07478">
    <property type="entry name" value="Dala_Dala_lig_C"/>
    <property type="match status" value="1"/>
</dbReference>
<dbReference type="PANTHER" id="PTHR23132">
    <property type="entry name" value="D-ALANINE--D-ALANINE LIGASE"/>
    <property type="match status" value="1"/>
</dbReference>
<keyword evidence="4" id="KW-0067">ATP-binding</keyword>
<evidence type="ECO:0000313" key="6">
    <source>
        <dbReference type="EMBL" id="GLC29987.1"/>
    </source>
</evidence>
<dbReference type="InterPro" id="IPR011095">
    <property type="entry name" value="Dala_Dala_lig_C"/>
</dbReference>
<dbReference type="PANTHER" id="PTHR23132:SF23">
    <property type="entry name" value="D-ALANINE--D-ALANINE LIGASE B"/>
    <property type="match status" value="1"/>
</dbReference>
<dbReference type="Gene3D" id="3.30.1490.20">
    <property type="entry name" value="ATP-grasp fold, A domain"/>
    <property type="match status" value="1"/>
</dbReference>
<protein>
    <recommendedName>
        <fullName evidence="5">ATP-grasp domain-containing protein</fullName>
    </recommendedName>
</protein>
<dbReference type="Proteomes" id="UP001208567">
    <property type="component" value="Unassembled WGS sequence"/>
</dbReference>
<reference evidence="6 7" key="1">
    <citation type="journal article" date="2024" name="Int. J. Syst. Evol. Microbiol.">
        <title>Clostridium omnivorum sp. nov., isolated from anoxic soil under the treatment of reductive soil disinfestation.</title>
        <authorList>
            <person name="Ueki A."/>
            <person name="Tonouchi A."/>
            <person name="Kaku N."/>
            <person name="Honma S."/>
            <person name="Ueki K."/>
        </authorList>
    </citation>
    <scope>NUCLEOTIDE SEQUENCE [LARGE SCALE GENOMIC DNA]</scope>
    <source>
        <strain evidence="6 7">E14</strain>
    </source>
</reference>
<comment type="caution">
    <text evidence="6">The sequence shown here is derived from an EMBL/GenBank/DDBJ whole genome shotgun (WGS) entry which is preliminary data.</text>
</comment>
<gene>
    <name evidence="6" type="ORF">bsdE14_13970</name>
</gene>
<dbReference type="PROSITE" id="PS50975">
    <property type="entry name" value="ATP_GRASP"/>
    <property type="match status" value="1"/>
</dbReference>
<accession>A0ABQ5N446</accession>
<dbReference type="InterPro" id="IPR013815">
    <property type="entry name" value="ATP_grasp_subdomain_1"/>
</dbReference>
<keyword evidence="7" id="KW-1185">Reference proteome</keyword>
<dbReference type="InterPro" id="IPR011761">
    <property type="entry name" value="ATP-grasp"/>
</dbReference>
<sequence>MKCAVLYQVKEPPIMNGIRKPMKNGGYSDSGADIAFVLMHLGIDIATPVNNPNELIDLEWVFPDDKSGIQEAIRKGADTFWLNTVLYDGHAIEEFIEKGYYIVGQRPCDVSKYDDKYYTNQLLLNFGLSVVKEHIVDMDTNIEIEFPIVLKPIRGRGSQGVCVVNNKEEYYEKLQELIDKKIYGEKLMVEPYLCNKEVTISVLCPGKYNIKGQEIIKDNYWCLPVVERFNHINGISPYSGKVAVIENSRVIYNDNKLNLLCEECIKVAKLLEVKSLIRIDCRQDGCGKYYIFDVNMKPNMTGAGRKNRENQDNLTMIAARAIGWEYKDLLINMLGTRWSKND</sequence>
<feature type="domain" description="ATP-grasp" evidence="5">
    <location>
        <begin position="120"/>
        <end position="335"/>
    </location>
</feature>